<accession>A0A6A5TJ35</accession>
<organism evidence="2 3">
    <name type="scientific">Byssothecium circinans</name>
    <dbReference type="NCBI Taxonomy" id="147558"/>
    <lineage>
        <taxon>Eukaryota</taxon>
        <taxon>Fungi</taxon>
        <taxon>Dikarya</taxon>
        <taxon>Ascomycota</taxon>
        <taxon>Pezizomycotina</taxon>
        <taxon>Dothideomycetes</taxon>
        <taxon>Pleosporomycetidae</taxon>
        <taxon>Pleosporales</taxon>
        <taxon>Massarineae</taxon>
        <taxon>Massarinaceae</taxon>
        <taxon>Byssothecium</taxon>
    </lineage>
</organism>
<feature type="region of interest" description="Disordered" evidence="1">
    <location>
        <begin position="1"/>
        <end position="36"/>
    </location>
</feature>
<keyword evidence="3" id="KW-1185">Reference proteome</keyword>
<dbReference type="EMBL" id="ML977015">
    <property type="protein sequence ID" value="KAF1951662.1"/>
    <property type="molecule type" value="Genomic_DNA"/>
</dbReference>
<protein>
    <submittedName>
        <fullName evidence="2">Uncharacterized protein</fullName>
    </submittedName>
</protein>
<evidence type="ECO:0000256" key="1">
    <source>
        <dbReference type="SAM" id="MobiDB-lite"/>
    </source>
</evidence>
<dbReference type="OrthoDB" id="5336357at2759"/>
<sequence>MGLKRKRSIDLSPVSISSISTHTPEAQSPTPFPHDTAMEIETPFQRVTGWDFSSVGRVKSGDWGVRTRKRARDNRPDERAIHENTIHKLFTAQRQNPRAEPIPSDTLPAQHSTPAVHKPQKYTLHAFWKLPAPPVHAPIFQQPQQQQRAQTSSVPHCEDCDAPLHSETDGMGMDVDMEVEGQVERGRYSCNDCGRNVCGTCAVVSSSRHCLQCATSARNSRRWW</sequence>
<evidence type="ECO:0000313" key="2">
    <source>
        <dbReference type="EMBL" id="KAF1951662.1"/>
    </source>
</evidence>
<name>A0A6A5TJ35_9PLEO</name>
<gene>
    <name evidence="2" type="ORF">CC80DRAFT_597131</name>
</gene>
<proteinExistence type="predicted"/>
<evidence type="ECO:0000313" key="3">
    <source>
        <dbReference type="Proteomes" id="UP000800035"/>
    </source>
</evidence>
<feature type="region of interest" description="Disordered" evidence="1">
    <location>
        <begin position="95"/>
        <end position="114"/>
    </location>
</feature>
<dbReference type="AlphaFoldDB" id="A0A6A5TJ35"/>
<feature type="compositionally biased region" description="Polar residues" evidence="1">
    <location>
        <begin position="14"/>
        <end position="29"/>
    </location>
</feature>
<dbReference type="Proteomes" id="UP000800035">
    <property type="component" value="Unassembled WGS sequence"/>
</dbReference>
<reference evidence="2" key="1">
    <citation type="journal article" date="2020" name="Stud. Mycol.">
        <title>101 Dothideomycetes genomes: a test case for predicting lifestyles and emergence of pathogens.</title>
        <authorList>
            <person name="Haridas S."/>
            <person name="Albert R."/>
            <person name="Binder M."/>
            <person name="Bloem J."/>
            <person name="Labutti K."/>
            <person name="Salamov A."/>
            <person name="Andreopoulos B."/>
            <person name="Baker S."/>
            <person name="Barry K."/>
            <person name="Bills G."/>
            <person name="Bluhm B."/>
            <person name="Cannon C."/>
            <person name="Castanera R."/>
            <person name="Culley D."/>
            <person name="Daum C."/>
            <person name="Ezra D."/>
            <person name="Gonzalez J."/>
            <person name="Henrissat B."/>
            <person name="Kuo A."/>
            <person name="Liang C."/>
            <person name="Lipzen A."/>
            <person name="Lutzoni F."/>
            <person name="Magnuson J."/>
            <person name="Mondo S."/>
            <person name="Nolan M."/>
            <person name="Ohm R."/>
            <person name="Pangilinan J."/>
            <person name="Park H.-J."/>
            <person name="Ramirez L."/>
            <person name="Alfaro M."/>
            <person name="Sun H."/>
            <person name="Tritt A."/>
            <person name="Yoshinaga Y."/>
            <person name="Zwiers L.-H."/>
            <person name="Turgeon B."/>
            <person name="Goodwin S."/>
            <person name="Spatafora J."/>
            <person name="Crous P."/>
            <person name="Grigoriev I."/>
        </authorList>
    </citation>
    <scope>NUCLEOTIDE SEQUENCE</scope>
    <source>
        <strain evidence="2">CBS 675.92</strain>
    </source>
</reference>